<feature type="domain" description="N-acetyltransferase" evidence="1">
    <location>
        <begin position="1"/>
        <end position="152"/>
    </location>
</feature>
<dbReference type="RefSeq" id="WP_184200127.1">
    <property type="nucleotide sequence ID" value="NZ_JACHGW010000003.1"/>
</dbReference>
<accession>A0A7W9W7T2</accession>
<sequence>MTVARATSAELPALAALYDDTVRWLSERGVSQWQVGEHSVERLAQTDAYVAWEDKRAVGGFLFVPPDPVLWPDTDTVAARYLAGLVLARSHAGQGQALLTEAACHAATPRLRLDCWDGNEALKAFYTRAGFTDCGTVPEQTWVVRRFEKEFGEGRQ</sequence>
<reference evidence="2 3" key="1">
    <citation type="submission" date="2020-08" db="EMBL/GenBank/DDBJ databases">
        <title>Genomic Encyclopedia of Type Strains, Phase IV (KMG-IV): sequencing the most valuable type-strain genomes for metagenomic binning, comparative biology and taxonomic classification.</title>
        <authorList>
            <person name="Goeker M."/>
        </authorList>
    </citation>
    <scope>NUCLEOTIDE SEQUENCE [LARGE SCALE GENOMIC DNA]</scope>
    <source>
        <strain evidence="2 3">DSM 23562</strain>
    </source>
</reference>
<keyword evidence="3" id="KW-1185">Reference proteome</keyword>
<dbReference type="PROSITE" id="PS51186">
    <property type="entry name" value="GNAT"/>
    <property type="match status" value="1"/>
</dbReference>
<dbReference type="GO" id="GO:0016747">
    <property type="term" value="F:acyltransferase activity, transferring groups other than amino-acyl groups"/>
    <property type="evidence" value="ECO:0007669"/>
    <property type="project" value="InterPro"/>
</dbReference>
<dbReference type="SUPFAM" id="SSF55729">
    <property type="entry name" value="Acyl-CoA N-acyltransferases (Nat)"/>
    <property type="match status" value="1"/>
</dbReference>
<dbReference type="EMBL" id="JACHGW010000003">
    <property type="protein sequence ID" value="MBB6052008.1"/>
    <property type="molecule type" value="Genomic_DNA"/>
</dbReference>
<dbReference type="InterPro" id="IPR000182">
    <property type="entry name" value="GNAT_dom"/>
</dbReference>
<dbReference type="AlphaFoldDB" id="A0A7W9W7T2"/>
<organism evidence="2 3">
    <name type="scientific">Armatimonas rosea</name>
    <dbReference type="NCBI Taxonomy" id="685828"/>
    <lineage>
        <taxon>Bacteria</taxon>
        <taxon>Bacillati</taxon>
        <taxon>Armatimonadota</taxon>
        <taxon>Armatimonadia</taxon>
        <taxon>Armatimonadales</taxon>
        <taxon>Armatimonadaceae</taxon>
        <taxon>Armatimonas</taxon>
    </lineage>
</organism>
<keyword evidence="2" id="KW-0808">Transferase</keyword>
<gene>
    <name evidence="2" type="ORF">HNQ39_003818</name>
</gene>
<evidence type="ECO:0000313" key="2">
    <source>
        <dbReference type="EMBL" id="MBB6052008.1"/>
    </source>
</evidence>
<evidence type="ECO:0000313" key="3">
    <source>
        <dbReference type="Proteomes" id="UP000520814"/>
    </source>
</evidence>
<evidence type="ECO:0000259" key="1">
    <source>
        <dbReference type="PROSITE" id="PS51186"/>
    </source>
</evidence>
<dbReference type="Proteomes" id="UP000520814">
    <property type="component" value="Unassembled WGS sequence"/>
</dbReference>
<name>A0A7W9W7T2_ARMRO</name>
<dbReference type="InterPro" id="IPR016181">
    <property type="entry name" value="Acyl_CoA_acyltransferase"/>
</dbReference>
<dbReference type="Gene3D" id="3.40.630.30">
    <property type="match status" value="1"/>
</dbReference>
<comment type="caution">
    <text evidence="2">The sequence shown here is derived from an EMBL/GenBank/DDBJ whole genome shotgun (WGS) entry which is preliminary data.</text>
</comment>
<proteinExistence type="predicted"/>
<protein>
    <submittedName>
        <fullName evidence="2">GNAT superfamily N-acetyltransferase</fullName>
    </submittedName>
</protein>
<dbReference type="Pfam" id="PF00583">
    <property type="entry name" value="Acetyltransf_1"/>
    <property type="match status" value="1"/>
</dbReference>